<feature type="signal peptide" evidence="20">
    <location>
        <begin position="1"/>
        <end position="39"/>
    </location>
</feature>
<dbReference type="InterPro" id="IPR050310">
    <property type="entry name" value="VPS10-sortilin"/>
</dbReference>
<comment type="function">
    <text evidence="12">Functions as a sorting receptor in the Golgi compartment required for the intracellular sorting and delivery of soluble vacuolar proteins, like carboxypeptidase Y (CPY) and proteinase A. Executes multiple rounds of sorting by cycling between the late Golgi and a prevacuolar endosome-like compartment.</text>
</comment>
<feature type="domain" description="VPS10" evidence="21">
    <location>
        <begin position="755"/>
        <end position="1395"/>
    </location>
</feature>
<dbReference type="CDD" id="cd15482">
    <property type="entry name" value="Sialidase_non-viral"/>
    <property type="match status" value="1"/>
</dbReference>
<dbReference type="EMBL" id="JAPCWZ010000003">
    <property type="protein sequence ID" value="KAK8873097.1"/>
    <property type="molecule type" value="Genomic_DNA"/>
</dbReference>
<dbReference type="Pfam" id="PF15902">
    <property type="entry name" value="Sortilin-Vps10"/>
    <property type="match status" value="2"/>
</dbReference>
<evidence type="ECO:0000256" key="4">
    <source>
        <dbReference type="ARBA" id="ARBA00022448"/>
    </source>
</evidence>
<evidence type="ECO:0000256" key="12">
    <source>
        <dbReference type="ARBA" id="ARBA00025569"/>
    </source>
</evidence>
<evidence type="ECO:0000256" key="7">
    <source>
        <dbReference type="ARBA" id="ARBA00022927"/>
    </source>
</evidence>
<keyword evidence="4" id="KW-0813">Transport</keyword>
<feature type="domain" description="VPS10" evidence="21">
    <location>
        <begin position="65"/>
        <end position="708"/>
    </location>
</feature>
<dbReference type="SUPFAM" id="SSF110296">
    <property type="entry name" value="Oligoxyloglucan reducing end-specific cellobiohydrolase"/>
    <property type="match status" value="2"/>
</dbReference>
<keyword evidence="10" id="KW-0675">Receptor</keyword>
<evidence type="ECO:0000256" key="16">
    <source>
        <dbReference type="ARBA" id="ARBA00032705"/>
    </source>
</evidence>
<dbReference type="PANTHER" id="PTHR12106">
    <property type="entry name" value="SORTILIN RELATED"/>
    <property type="match status" value="1"/>
</dbReference>
<evidence type="ECO:0000256" key="14">
    <source>
        <dbReference type="ARBA" id="ARBA00031354"/>
    </source>
</evidence>
<evidence type="ECO:0000256" key="3">
    <source>
        <dbReference type="ARBA" id="ARBA00015369"/>
    </source>
</evidence>
<keyword evidence="7" id="KW-0653">Protein transport</keyword>
<protein>
    <recommendedName>
        <fullName evidence="3">Vacuolar protein sorting/targeting protein 10</fullName>
    </recommendedName>
    <alternativeName>
        <fullName evidence="14">Carboxypeptidase Y receptor</fullName>
    </alternativeName>
    <alternativeName>
        <fullName evidence="13 15">Sortilin VPS10</fullName>
    </alternativeName>
    <alternativeName>
        <fullName evidence="16 17">Vacuolar carboxypeptidase Sorting receptor VPS10</fullName>
    </alternativeName>
</protein>
<evidence type="ECO:0000256" key="15">
    <source>
        <dbReference type="ARBA" id="ARBA00031902"/>
    </source>
</evidence>
<evidence type="ECO:0000256" key="20">
    <source>
        <dbReference type="SAM" id="SignalP"/>
    </source>
</evidence>
<evidence type="ECO:0000256" key="18">
    <source>
        <dbReference type="SAM" id="MobiDB-lite"/>
    </source>
</evidence>
<evidence type="ECO:0000256" key="9">
    <source>
        <dbReference type="ARBA" id="ARBA00023136"/>
    </source>
</evidence>
<dbReference type="InterPro" id="IPR015943">
    <property type="entry name" value="WD40/YVTN_repeat-like_dom_sf"/>
</dbReference>
<dbReference type="PANTHER" id="PTHR12106:SF27">
    <property type="entry name" value="SORTILIN-RELATED RECEPTOR"/>
    <property type="match status" value="1"/>
</dbReference>
<evidence type="ECO:0000256" key="8">
    <source>
        <dbReference type="ARBA" id="ARBA00023034"/>
    </source>
</evidence>
<comment type="subcellular location">
    <subcellularLocation>
        <location evidence="1">Golgi apparatus</location>
        <location evidence="1">trans-Golgi network membrane</location>
        <topology evidence="1">Multi-pass membrane protein</topology>
    </subcellularLocation>
    <subcellularLocation>
        <location evidence="2">Prevacuolar compartment membrane</location>
        <topology evidence="2">Multi-pass membrane protein</topology>
    </subcellularLocation>
</comment>
<keyword evidence="8" id="KW-0333">Golgi apparatus</keyword>
<sequence>MRAVSRPLPAPGGRPWRTTLSYFLAICLLQILLLPAAEAKDEPTITVTDFDHSPININYFKGSDTVLFQDPETGSIWRSTDAGAKWAKVDEIGDGKAYGLVMHEFEPTRAYVLTTGSTHWKTHDRGKTWDTFFTDSKLSRVDYRTEWLRFHASDPDRILFHAMDCPAIFCDELVMYTLDGFKTDAKFLRGGVKDCWWAKSTDLFTTTNADLDNSRTICIVMGEFSFFHQDNRLLISDNYFSAVGHDGASNGVVQEFEPKIDGANVVRGIANLAVVKKHLLVATNAKNTDEMALYVTDDTEKWHRAVFPSDHTLNQGAYTVLEGTNYSIQIDVMTGRPSNPVGVMLTSNSNGTYFTKNVEHTNRNARGHVDFEKISGIQGIFMVNQVHNWKNVEKDLKAKKELTTKITFDDGRTFESVKEGDNELHLHSVTEPNNVGRIFSSPAPGLVMGNGNEGKYLGDYLNEASLYVSDDAGKTWIKGPKGPHKYEFGDQGSILLAVHDSLKDDVGELKYSLNHGKDWKSLALPDKRKIRPFFLTTTQDSTSLRFILTGESESGSKASPKYHIFAINFEGMHEATCKESDMEEWYARKNDKNEPTCVMGHKQKFHRRKKDAECFIKKEFKMPLPEPEICECADADFECDFNFVRNDKGECVKAGPVVSPKGACKKGDPDETFKGSSGYRLIPGNDCKRKGGAQKDDAKEWKCSEATSTPSGPPANGKISNTQVAIKGEFDKFDKHYLERGDGSDNKSETIIMRPYKASNGKGGPIMITHDHGKKWETPKRLKDADVWSITGHQYVKEMVFFISHKKEIIYTTDWGVTFSEFEVPTPPDLRKDARPPLAFHPDNKNWLIWHGLKCPSGDKDHCHLEASVSFDRGDRWATAARFVKKCEFIGVSAYEGFGRGNPKEMICIKKAQENNDPSTPNQLVWSNDAFEFEHKVLQENVKEFATMAEFIVVASENQTAKTLMASASVDGKKFAEAKFPYGFEVPHQHAYTVLDSSTHAVNLFVETQDEKHRKFGSILKSNSGGTSYVMSVAGVNCDENYFVDFEKMLGLQGVVLVNVVQNQNGDSSERKRLQSKISHNDGAVWSFLPPPKQDLDGKSFACSPSDQGNENCALHIHGYTERLDHKKTYSSESAVGIMFGWGNVGPILGEVKDADTFMTTDAGISWKMVKKGRWIWTFGDQGSIIVLAQRETRTKTVSYTLDEGKTWVEHPFSDKETVINDLTTLRSGSSRNFLLWGHQGDQLLTINLDFTGLTDKACRVDKDMDKSDYSIWTPAHPKEPDGCLFGHKTHYLRKKPDRQCFNEQTLHHTYSSDICSCKREDFECNYNYEMDSHGQCKKVEGLPDIQLEQYCKENPNATEFYADTEYRRIPLTNCKGGLELDRQGDPQPCPGHEEEFEKAHGVSGVAIFFAVIIPIGIAAAVGWWVYNNWQSKFGQIRLGEQNSFDQEAPWVKYPVIAVSAVVAVVGALPLLASSLWRSGVSFVQKVSGRGDSGGGAYSWLRGSGGPRRFTTRDSFARGRSDYAIVDEDEGELLGDDSDEEV</sequence>
<feature type="region of interest" description="Disordered" evidence="18">
    <location>
        <begin position="698"/>
        <end position="719"/>
    </location>
</feature>
<keyword evidence="19" id="KW-1133">Transmembrane helix</keyword>
<keyword evidence="9 19" id="KW-0472">Membrane</keyword>
<dbReference type="Gene3D" id="3.30.60.270">
    <property type="match status" value="2"/>
</dbReference>
<accession>A0ABR2J6Q1</accession>
<keyword evidence="20" id="KW-0732">Signal</keyword>
<dbReference type="Pfam" id="PF15901">
    <property type="entry name" value="Sortilin_C"/>
    <property type="match status" value="2"/>
</dbReference>
<evidence type="ECO:0000256" key="2">
    <source>
        <dbReference type="ARBA" id="ARBA00004488"/>
    </source>
</evidence>
<dbReference type="SMART" id="SM00602">
    <property type="entry name" value="VPS10"/>
    <property type="match status" value="2"/>
</dbReference>
<evidence type="ECO:0000259" key="21">
    <source>
        <dbReference type="SMART" id="SM00602"/>
    </source>
</evidence>
<feature type="transmembrane region" description="Helical" evidence="19">
    <location>
        <begin position="1406"/>
        <end position="1430"/>
    </location>
</feature>
<evidence type="ECO:0000256" key="19">
    <source>
        <dbReference type="SAM" id="Phobius"/>
    </source>
</evidence>
<evidence type="ECO:0000256" key="5">
    <source>
        <dbReference type="ARBA" id="ARBA00022692"/>
    </source>
</evidence>
<reference evidence="22 23" key="1">
    <citation type="journal article" date="2024" name="IMA Fungus">
        <title>Apiospora arundinis, a panoply of carbohydrate-active enzymes and secondary metabolites.</title>
        <authorList>
            <person name="Sorensen T."/>
            <person name="Petersen C."/>
            <person name="Muurmann A.T."/>
            <person name="Christiansen J.V."/>
            <person name="Brundto M.L."/>
            <person name="Overgaard C.K."/>
            <person name="Boysen A.T."/>
            <person name="Wollenberg R.D."/>
            <person name="Larsen T.O."/>
            <person name="Sorensen J.L."/>
            <person name="Nielsen K.L."/>
            <person name="Sondergaard T.E."/>
        </authorList>
    </citation>
    <scope>NUCLEOTIDE SEQUENCE [LARGE SCALE GENOMIC DNA]</scope>
    <source>
        <strain evidence="22 23">AAU 773</strain>
    </source>
</reference>
<name>A0ABR2J6Q1_9PEZI</name>
<feature type="transmembrane region" description="Helical" evidence="19">
    <location>
        <begin position="1451"/>
        <end position="1473"/>
    </location>
</feature>
<feature type="chain" id="PRO_5045280114" description="Vacuolar protein sorting/targeting protein 10" evidence="20">
    <location>
        <begin position="40"/>
        <end position="1542"/>
    </location>
</feature>
<dbReference type="Proteomes" id="UP001390339">
    <property type="component" value="Unassembled WGS sequence"/>
</dbReference>
<keyword evidence="11" id="KW-0325">Glycoprotein</keyword>
<dbReference type="InterPro" id="IPR031777">
    <property type="entry name" value="Sortilin_C"/>
</dbReference>
<proteinExistence type="predicted"/>
<evidence type="ECO:0000256" key="6">
    <source>
        <dbReference type="ARBA" id="ARBA00022737"/>
    </source>
</evidence>
<dbReference type="InterPro" id="IPR031778">
    <property type="entry name" value="Sortilin_N"/>
</dbReference>
<gene>
    <name evidence="22" type="ORF">PGQ11_003611</name>
</gene>
<evidence type="ECO:0000256" key="11">
    <source>
        <dbReference type="ARBA" id="ARBA00023180"/>
    </source>
</evidence>
<keyword evidence="6" id="KW-0677">Repeat</keyword>
<evidence type="ECO:0000256" key="17">
    <source>
        <dbReference type="ARBA" id="ARBA00032910"/>
    </source>
</evidence>
<comment type="caution">
    <text evidence="22">The sequence shown here is derived from an EMBL/GenBank/DDBJ whole genome shotgun (WGS) entry which is preliminary data.</text>
</comment>
<keyword evidence="23" id="KW-1185">Reference proteome</keyword>
<dbReference type="Gene3D" id="2.130.10.10">
    <property type="entry name" value="YVTN repeat-like/Quinoprotein amine dehydrogenase"/>
    <property type="match status" value="1"/>
</dbReference>
<evidence type="ECO:0000256" key="1">
    <source>
        <dbReference type="ARBA" id="ARBA00004166"/>
    </source>
</evidence>
<dbReference type="InterPro" id="IPR006581">
    <property type="entry name" value="VPS10"/>
</dbReference>
<evidence type="ECO:0000313" key="22">
    <source>
        <dbReference type="EMBL" id="KAK8873097.1"/>
    </source>
</evidence>
<evidence type="ECO:0000256" key="13">
    <source>
        <dbReference type="ARBA" id="ARBA00031250"/>
    </source>
</evidence>
<dbReference type="Gene3D" id="2.10.70.80">
    <property type="match status" value="2"/>
</dbReference>
<evidence type="ECO:0000256" key="10">
    <source>
        <dbReference type="ARBA" id="ARBA00023170"/>
    </source>
</evidence>
<evidence type="ECO:0000313" key="23">
    <source>
        <dbReference type="Proteomes" id="UP001390339"/>
    </source>
</evidence>
<organism evidence="22 23">
    <name type="scientific">Apiospora arundinis</name>
    <dbReference type="NCBI Taxonomy" id="335852"/>
    <lineage>
        <taxon>Eukaryota</taxon>
        <taxon>Fungi</taxon>
        <taxon>Dikarya</taxon>
        <taxon>Ascomycota</taxon>
        <taxon>Pezizomycotina</taxon>
        <taxon>Sordariomycetes</taxon>
        <taxon>Xylariomycetidae</taxon>
        <taxon>Amphisphaeriales</taxon>
        <taxon>Apiosporaceae</taxon>
        <taxon>Apiospora</taxon>
    </lineage>
</organism>
<keyword evidence="5 19" id="KW-0812">Transmembrane</keyword>